<dbReference type="SUPFAM" id="SSF50939">
    <property type="entry name" value="Sialidases"/>
    <property type="match status" value="1"/>
</dbReference>
<dbReference type="RefSeq" id="WP_101343828.1">
    <property type="nucleotide sequence ID" value="NZ_PJAI02000002.1"/>
</dbReference>
<evidence type="ECO:0000256" key="1">
    <source>
        <dbReference type="ARBA" id="ARBA00022531"/>
    </source>
</evidence>
<protein>
    <recommendedName>
        <fullName evidence="4">Photosynthesis system II assembly factor Ycf48/Hcf136-like domain-containing protein</fullName>
    </recommendedName>
</protein>
<keyword evidence="2" id="KW-0604">Photosystem II</keyword>
<dbReference type="Gene3D" id="2.130.10.10">
    <property type="entry name" value="YVTN repeat-like/Quinoprotein amine dehydrogenase"/>
    <property type="match status" value="1"/>
</dbReference>
<reference evidence="5 6" key="1">
    <citation type="submission" date="2019-08" db="EMBL/GenBank/DDBJ databases">
        <title>Microbe sample from Colwellia echini.</title>
        <authorList>
            <person name="Christiansen L."/>
            <person name="Pathiraja D."/>
            <person name="Schultz-Johansen M."/>
            <person name="Choi I.-G."/>
            <person name="Stougaard P."/>
        </authorList>
    </citation>
    <scope>NUCLEOTIDE SEQUENCE [LARGE SCALE GENOMIC DNA]</scope>
    <source>
        <strain evidence="5 6">A3</strain>
    </source>
</reference>
<dbReference type="Pfam" id="PF14870">
    <property type="entry name" value="PSII_BNR"/>
    <property type="match status" value="1"/>
</dbReference>
<keyword evidence="3" id="KW-0732">Signal</keyword>
<accession>A0ABY3MZX4</accession>
<evidence type="ECO:0000313" key="5">
    <source>
        <dbReference type="EMBL" id="TYK66767.1"/>
    </source>
</evidence>
<gene>
    <name evidence="5" type="ORF">CWS31_002995</name>
</gene>
<feature type="domain" description="Photosynthesis system II assembly factor Ycf48/Hcf136-like" evidence="4">
    <location>
        <begin position="76"/>
        <end position="124"/>
    </location>
</feature>
<dbReference type="PANTHER" id="PTHR47199:SF2">
    <property type="entry name" value="PHOTOSYSTEM II STABILITY_ASSEMBLY FACTOR HCF136, CHLOROPLASTIC"/>
    <property type="match status" value="1"/>
</dbReference>
<keyword evidence="6" id="KW-1185">Reference proteome</keyword>
<feature type="signal peptide" evidence="3">
    <location>
        <begin position="1"/>
        <end position="21"/>
    </location>
</feature>
<feature type="chain" id="PRO_5047036218" description="Photosynthesis system II assembly factor Ycf48/Hcf136-like domain-containing protein" evidence="3">
    <location>
        <begin position="22"/>
        <end position="350"/>
    </location>
</feature>
<organism evidence="5 6">
    <name type="scientific">Colwellia echini</name>
    <dbReference type="NCBI Taxonomy" id="1982103"/>
    <lineage>
        <taxon>Bacteria</taxon>
        <taxon>Pseudomonadati</taxon>
        <taxon>Pseudomonadota</taxon>
        <taxon>Gammaproteobacteria</taxon>
        <taxon>Alteromonadales</taxon>
        <taxon>Colwelliaceae</taxon>
        <taxon>Colwellia</taxon>
    </lineage>
</organism>
<dbReference type="PANTHER" id="PTHR47199">
    <property type="entry name" value="PHOTOSYSTEM II STABILITY/ASSEMBLY FACTOR HCF136, CHLOROPLASTIC"/>
    <property type="match status" value="1"/>
</dbReference>
<keyword evidence="1" id="KW-0602">Photosynthesis</keyword>
<evidence type="ECO:0000256" key="3">
    <source>
        <dbReference type="SAM" id="SignalP"/>
    </source>
</evidence>
<comment type="caution">
    <text evidence="5">The sequence shown here is derived from an EMBL/GenBank/DDBJ whole genome shotgun (WGS) entry which is preliminary data.</text>
</comment>
<evidence type="ECO:0000259" key="4">
    <source>
        <dbReference type="Pfam" id="PF14870"/>
    </source>
</evidence>
<evidence type="ECO:0000256" key="2">
    <source>
        <dbReference type="ARBA" id="ARBA00023276"/>
    </source>
</evidence>
<name>A0ABY3MZX4_9GAMM</name>
<dbReference type="InterPro" id="IPR015943">
    <property type="entry name" value="WD40/YVTN_repeat-like_dom_sf"/>
</dbReference>
<dbReference type="InterPro" id="IPR028203">
    <property type="entry name" value="PSII_CF48-like_dom"/>
</dbReference>
<proteinExistence type="predicted"/>
<dbReference type="Proteomes" id="UP000815846">
    <property type="component" value="Unassembled WGS sequence"/>
</dbReference>
<dbReference type="EMBL" id="PJAI02000002">
    <property type="protein sequence ID" value="TYK66767.1"/>
    <property type="molecule type" value="Genomic_DNA"/>
</dbReference>
<sequence length="350" mass="38963">MRVFVTFIIFTSLLITSTGFAQSIDQSPEELLKSKIKPATKSALASQSLLLDISPVGTDKVVAVGHYGHILLSNDGENWQQANVPVQATLTRVYFLNEQLGWAVGHDATILHSSDGGLNWQIQQYLPLLEKPLLDVYFKNAQQGIAIGAYGQFFRTNNGGVTWQSEFHQEFLLSEDVDYINDLKTEDEAAYLDEIAFILPHFNGIVVENERLFLLGESGLLAQSDNFGISWQKFDKFYNGSFFTLARTSRDSLLVAGLRGHVYRLSSNDNVWQESETDTTALLNDIVLANEQRVFILGNNGMLLVSVDDGLTFTHKQQKDGKPLIAGIWFKNKLLAVSDVGIKVLNITAK</sequence>
<dbReference type="InterPro" id="IPR036278">
    <property type="entry name" value="Sialidase_sf"/>
</dbReference>
<evidence type="ECO:0000313" key="6">
    <source>
        <dbReference type="Proteomes" id="UP000815846"/>
    </source>
</evidence>